<evidence type="ECO:0000313" key="2">
    <source>
        <dbReference type="EMBL" id="GAA1760302.1"/>
    </source>
</evidence>
<dbReference type="EMBL" id="BAAAPN010000046">
    <property type="protein sequence ID" value="GAA1760302.1"/>
    <property type="molecule type" value="Genomic_DNA"/>
</dbReference>
<feature type="domain" description="IrrE N-terminal-like" evidence="1">
    <location>
        <begin position="79"/>
        <end position="179"/>
    </location>
</feature>
<reference evidence="2 3" key="1">
    <citation type="journal article" date="2019" name="Int. J. Syst. Evol. Microbiol.">
        <title>The Global Catalogue of Microorganisms (GCM) 10K type strain sequencing project: providing services to taxonomists for standard genome sequencing and annotation.</title>
        <authorList>
            <consortium name="The Broad Institute Genomics Platform"/>
            <consortium name="The Broad Institute Genome Sequencing Center for Infectious Disease"/>
            <person name="Wu L."/>
            <person name="Ma J."/>
        </authorList>
    </citation>
    <scope>NUCLEOTIDE SEQUENCE [LARGE SCALE GENOMIC DNA]</scope>
    <source>
        <strain evidence="2 3">JCM 15591</strain>
    </source>
</reference>
<dbReference type="PANTHER" id="PTHR43236:SF1">
    <property type="entry name" value="BLL7220 PROTEIN"/>
    <property type="match status" value="1"/>
</dbReference>
<sequence length="230" mass="25940">MTQTTTPNTANRSVLNYLRTLTPHRVCDFAEAIQLAERQAGRLANWLALPADEFVQVADLAGLARIQIAYARLPVSGMSHWTGQHWLITLNTRDSPVRQRFTALHEFKHIIDHGQVNRLYVGNRRLTSKQQAEKAADFFAGCALIPRPALKRAWGNGLQRVDDLADYFGVSRQAIEVRLDQTGLSATNDLTATSRCARPIRTARHHFQRFVEVTSRQEILTPQPVHGVVR</sequence>
<accession>A0ABN2KPB6</accession>
<keyword evidence="3" id="KW-1185">Reference proteome</keyword>
<dbReference type="RefSeq" id="WP_344065469.1">
    <property type="nucleotide sequence ID" value="NZ_BAAAPN010000046.1"/>
</dbReference>
<organism evidence="2 3">
    <name type="scientific">Nostocoides vanveenii</name>
    <dbReference type="NCBI Taxonomy" id="330835"/>
    <lineage>
        <taxon>Bacteria</taxon>
        <taxon>Bacillati</taxon>
        <taxon>Actinomycetota</taxon>
        <taxon>Actinomycetes</taxon>
        <taxon>Micrococcales</taxon>
        <taxon>Intrasporangiaceae</taxon>
        <taxon>Nostocoides</taxon>
    </lineage>
</organism>
<gene>
    <name evidence="2" type="ORF">GCM10009810_19720</name>
</gene>
<comment type="caution">
    <text evidence="2">The sequence shown here is derived from an EMBL/GenBank/DDBJ whole genome shotgun (WGS) entry which is preliminary data.</text>
</comment>
<evidence type="ECO:0000313" key="3">
    <source>
        <dbReference type="Proteomes" id="UP001501475"/>
    </source>
</evidence>
<dbReference type="PANTHER" id="PTHR43236">
    <property type="entry name" value="ANTITOXIN HIGA1"/>
    <property type="match status" value="1"/>
</dbReference>
<proteinExistence type="predicted"/>
<protein>
    <recommendedName>
        <fullName evidence="1">IrrE N-terminal-like domain-containing protein</fullName>
    </recommendedName>
</protein>
<dbReference type="Pfam" id="PF06114">
    <property type="entry name" value="Peptidase_M78"/>
    <property type="match status" value="1"/>
</dbReference>
<evidence type="ECO:0000259" key="1">
    <source>
        <dbReference type="Pfam" id="PF06114"/>
    </source>
</evidence>
<dbReference type="Gene3D" id="1.10.10.2910">
    <property type="match status" value="1"/>
</dbReference>
<dbReference type="InterPro" id="IPR010359">
    <property type="entry name" value="IrrE_HExxH"/>
</dbReference>
<dbReference type="Proteomes" id="UP001501475">
    <property type="component" value="Unassembled WGS sequence"/>
</dbReference>
<dbReference type="InterPro" id="IPR052345">
    <property type="entry name" value="Rad_response_metalloprotease"/>
</dbReference>
<name>A0ABN2KPB6_9MICO</name>